<accession>A0A2Z7AMQ4</accession>
<protein>
    <submittedName>
        <fullName evidence="1">Splicing factor 3B subunit 1</fullName>
    </submittedName>
</protein>
<proteinExistence type="predicted"/>
<organism evidence="1 2">
    <name type="scientific">Dorcoceras hygrometricum</name>
    <dbReference type="NCBI Taxonomy" id="472368"/>
    <lineage>
        <taxon>Eukaryota</taxon>
        <taxon>Viridiplantae</taxon>
        <taxon>Streptophyta</taxon>
        <taxon>Embryophyta</taxon>
        <taxon>Tracheophyta</taxon>
        <taxon>Spermatophyta</taxon>
        <taxon>Magnoliopsida</taxon>
        <taxon>eudicotyledons</taxon>
        <taxon>Gunneridae</taxon>
        <taxon>Pentapetalae</taxon>
        <taxon>asterids</taxon>
        <taxon>lamiids</taxon>
        <taxon>Lamiales</taxon>
        <taxon>Gesneriaceae</taxon>
        <taxon>Didymocarpoideae</taxon>
        <taxon>Trichosporeae</taxon>
        <taxon>Loxocarpinae</taxon>
        <taxon>Dorcoceras</taxon>
    </lineage>
</organism>
<dbReference type="OrthoDB" id="1741306at2759"/>
<dbReference type="Proteomes" id="UP000250235">
    <property type="component" value="Unassembled WGS sequence"/>
</dbReference>
<keyword evidence="2" id="KW-1185">Reference proteome</keyword>
<gene>
    <name evidence="1" type="ORF">F511_30634</name>
</gene>
<evidence type="ECO:0000313" key="1">
    <source>
        <dbReference type="EMBL" id="KZV20404.1"/>
    </source>
</evidence>
<dbReference type="EMBL" id="KV015671">
    <property type="protein sequence ID" value="KZV20404.1"/>
    <property type="molecule type" value="Genomic_DNA"/>
</dbReference>
<sequence>MGTDLAEPVVTRSDDIVVEITERSTAVNDEDDNLDGAENEIARTMAYVIAPKQFLKEPLRSGEDDDISEVEQPSKVIDKEEDYVKNKETDIQLVETETWKEIDPEPVADVGQIPSDEESLSIYDLLMRIPEDMMLPSVTAAYPAKIIFGHGITIRVSDGDWYKACDSHAHGCQRT</sequence>
<reference evidence="1 2" key="1">
    <citation type="journal article" date="2015" name="Proc. Natl. Acad. Sci. U.S.A.">
        <title>The resurrection genome of Boea hygrometrica: A blueprint for survival of dehydration.</title>
        <authorList>
            <person name="Xiao L."/>
            <person name="Yang G."/>
            <person name="Zhang L."/>
            <person name="Yang X."/>
            <person name="Zhao S."/>
            <person name="Ji Z."/>
            <person name="Zhou Q."/>
            <person name="Hu M."/>
            <person name="Wang Y."/>
            <person name="Chen M."/>
            <person name="Xu Y."/>
            <person name="Jin H."/>
            <person name="Xiao X."/>
            <person name="Hu G."/>
            <person name="Bao F."/>
            <person name="Hu Y."/>
            <person name="Wan P."/>
            <person name="Li L."/>
            <person name="Deng X."/>
            <person name="Kuang T."/>
            <person name="Xiang C."/>
            <person name="Zhu J.K."/>
            <person name="Oliver M.J."/>
            <person name="He Y."/>
        </authorList>
    </citation>
    <scope>NUCLEOTIDE SEQUENCE [LARGE SCALE GENOMIC DNA]</scope>
    <source>
        <strain evidence="2">cv. XS01</strain>
    </source>
</reference>
<evidence type="ECO:0000313" key="2">
    <source>
        <dbReference type="Proteomes" id="UP000250235"/>
    </source>
</evidence>
<dbReference type="AlphaFoldDB" id="A0A2Z7AMQ4"/>
<name>A0A2Z7AMQ4_9LAMI</name>